<dbReference type="RefSeq" id="YP_009009279.1">
    <property type="nucleotide sequence ID" value="NC_023600.1"/>
</dbReference>
<protein>
    <submittedName>
        <fullName evidence="1">Uncharacterized protein</fullName>
    </submittedName>
</protein>
<name>W8EIU0_9CAUD</name>
<gene>
    <name evidence="1" type="ORF">Jolie1_079</name>
</gene>
<reference evidence="1 2" key="1">
    <citation type="journal article" date="2014" name="Genome Announc.">
        <title>Complete genome sequences of nine mycobacteriophages.</title>
        <authorList>
            <person name="Franceschelli J.J."/>
            <person name="Suarez C.A."/>
            <person name="Teran L."/>
            <person name="Raya R.R."/>
            <person name="Morbidoni H.R."/>
        </authorList>
    </citation>
    <scope>NUCLEOTIDE SEQUENCE [LARGE SCALE GENOMIC DNA]</scope>
</reference>
<organism evidence="1 2">
    <name type="scientific">Mycobacterium phage Julie1</name>
    <dbReference type="NCBI Taxonomy" id="1463812"/>
    <lineage>
        <taxon>Viruses</taxon>
        <taxon>Duplodnaviria</taxon>
        <taxon>Heunggongvirae</taxon>
        <taxon>Uroviricota</taxon>
        <taxon>Caudoviricetes</taxon>
        <taxon>Bclasvirinae</taxon>
        <taxon>Julieunavirus</taxon>
        <taxon>Julieunavirus julie1</taxon>
    </lineage>
</organism>
<keyword evidence="2" id="KW-1185">Reference proteome</keyword>
<sequence length="104" mass="11410">MPLMADLAPPDVRLGWNIGPAERGLSDLGDHNAQPAWGSIETVDIGTYEGRHRLDETCVRVQLAGARWWMRRDVMACRQQGAGFCHLGWDGFCVGGTSMGRCHG</sequence>
<evidence type="ECO:0000313" key="2">
    <source>
        <dbReference type="Proteomes" id="UP000203096"/>
    </source>
</evidence>
<dbReference type="EMBL" id="KJ433976">
    <property type="protein sequence ID" value="AHJ88579.1"/>
    <property type="molecule type" value="Genomic_DNA"/>
</dbReference>
<dbReference type="KEGG" id="vg:18505943"/>
<dbReference type="GeneID" id="18505943"/>
<accession>W8EIU0</accession>
<proteinExistence type="predicted"/>
<evidence type="ECO:0000313" key="1">
    <source>
        <dbReference type="EMBL" id="AHJ88579.1"/>
    </source>
</evidence>
<dbReference type="Proteomes" id="UP000203096">
    <property type="component" value="Segment"/>
</dbReference>